<feature type="domain" description="Glycosyltransferase 2-like" evidence="2">
    <location>
        <begin position="371"/>
        <end position="481"/>
    </location>
</feature>
<evidence type="ECO:0000313" key="6">
    <source>
        <dbReference type="Proteomes" id="UP000007881"/>
    </source>
</evidence>
<dbReference type="PANTHER" id="PTHR48090:SF7">
    <property type="entry name" value="RFBJ PROTEIN"/>
    <property type="match status" value="1"/>
</dbReference>
<dbReference type="Proteomes" id="UP000007881">
    <property type="component" value="Chromosome"/>
</dbReference>
<evidence type="ECO:0000259" key="4">
    <source>
        <dbReference type="Pfam" id="PF11959"/>
    </source>
</evidence>
<dbReference type="Gene3D" id="3.90.550.10">
    <property type="entry name" value="Spore Coat Polysaccharide Biosynthesis Protein SpsA, Chain A"/>
    <property type="match status" value="1"/>
</dbReference>
<keyword evidence="5" id="KW-0378">Hydrolase</keyword>
<evidence type="ECO:0000313" key="5">
    <source>
        <dbReference type="EMBL" id="BAM03972.1"/>
    </source>
</evidence>
<feature type="domain" description="DUF3473" evidence="4">
    <location>
        <begin position="169"/>
        <end position="297"/>
    </location>
</feature>
<evidence type="ECO:0000259" key="2">
    <source>
        <dbReference type="Pfam" id="PF00535"/>
    </source>
</evidence>
<dbReference type="GO" id="GO:0016810">
    <property type="term" value="F:hydrolase activity, acting on carbon-nitrogen (but not peptide) bonds"/>
    <property type="evidence" value="ECO:0007669"/>
    <property type="project" value="InterPro"/>
</dbReference>
<dbReference type="Gene3D" id="3.20.20.370">
    <property type="entry name" value="Glycoside hydrolase/deacetylase"/>
    <property type="match status" value="1"/>
</dbReference>
<dbReference type="HOGENOM" id="CLU_482080_0_0_0"/>
<protein>
    <submittedName>
        <fullName evidence="5">Putative hydrolase/glycosyltransferase</fullName>
    </submittedName>
</protein>
<evidence type="ECO:0000256" key="1">
    <source>
        <dbReference type="SAM" id="MobiDB-lite"/>
    </source>
</evidence>
<dbReference type="Pfam" id="PF00535">
    <property type="entry name" value="Glycos_transf_2"/>
    <property type="match status" value="1"/>
</dbReference>
<dbReference type="eggNOG" id="COG0463">
    <property type="taxonomic scope" value="Bacteria"/>
</dbReference>
<dbReference type="Pfam" id="PF11959">
    <property type="entry name" value="DUF3473"/>
    <property type="match status" value="1"/>
</dbReference>
<dbReference type="InterPro" id="IPR029044">
    <property type="entry name" value="Nucleotide-diphossugar_trans"/>
</dbReference>
<dbReference type="InterPro" id="IPR002509">
    <property type="entry name" value="NODB_dom"/>
</dbReference>
<dbReference type="InterPro" id="IPR022560">
    <property type="entry name" value="DUF3473"/>
</dbReference>
<name>I0IFD4_PHYMF</name>
<dbReference type="SUPFAM" id="SSF88713">
    <property type="entry name" value="Glycoside hydrolase/deacetylase"/>
    <property type="match status" value="1"/>
</dbReference>
<dbReference type="CDD" id="cd04179">
    <property type="entry name" value="DPM_DPG-synthase_like"/>
    <property type="match status" value="1"/>
</dbReference>
<gene>
    <name evidence="5" type="ordered locus">PSMK_18130</name>
</gene>
<dbReference type="InterPro" id="IPR011330">
    <property type="entry name" value="Glyco_hydro/deAcase_b/a-brl"/>
</dbReference>
<feature type="region of interest" description="Disordered" evidence="1">
    <location>
        <begin position="328"/>
        <end position="364"/>
    </location>
</feature>
<organism evidence="5 6">
    <name type="scientific">Phycisphaera mikurensis (strain NBRC 102666 / KCTC 22515 / FYK2301M01)</name>
    <dbReference type="NCBI Taxonomy" id="1142394"/>
    <lineage>
        <taxon>Bacteria</taxon>
        <taxon>Pseudomonadati</taxon>
        <taxon>Planctomycetota</taxon>
        <taxon>Phycisphaerae</taxon>
        <taxon>Phycisphaerales</taxon>
        <taxon>Phycisphaeraceae</taxon>
        <taxon>Phycisphaera</taxon>
    </lineage>
</organism>
<dbReference type="STRING" id="1142394.PSMK_18130"/>
<reference evidence="5 6" key="1">
    <citation type="submission" date="2012-02" db="EMBL/GenBank/DDBJ databases">
        <title>Complete genome sequence of Phycisphaera mikurensis NBRC 102666.</title>
        <authorList>
            <person name="Ankai A."/>
            <person name="Hosoyama A."/>
            <person name="Terui Y."/>
            <person name="Sekine M."/>
            <person name="Fukai R."/>
            <person name="Kato Y."/>
            <person name="Nakamura S."/>
            <person name="Yamada-Narita S."/>
            <person name="Kawakoshi A."/>
            <person name="Fukunaga Y."/>
            <person name="Yamazaki S."/>
            <person name="Fujita N."/>
        </authorList>
    </citation>
    <scope>NUCLEOTIDE SEQUENCE [LARGE SCALE GENOMIC DNA]</scope>
    <source>
        <strain evidence="6">NBRC 102666 / KCTC 22515 / FYK2301M01</strain>
    </source>
</reference>
<dbReference type="SUPFAM" id="SSF53448">
    <property type="entry name" value="Nucleotide-diphospho-sugar transferases"/>
    <property type="match status" value="1"/>
</dbReference>
<dbReference type="Pfam" id="PF01522">
    <property type="entry name" value="Polysacc_deac_1"/>
    <property type="match status" value="1"/>
</dbReference>
<proteinExistence type="predicted"/>
<keyword evidence="6" id="KW-1185">Reference proteome</keyword>
<feature type="domain" description="NodB homology" evidence="3">
    <location>
        <begin position="53"/>
        <end position="150"/>
    </location>
</feature>
<dbReference type="RefSeq" id="WP_014437190.1">
    <property type="nucleotide sequence ID" value="NC_017080.1"/>
</dbReference>
<dbReference type="InterPro" id="IPR001173">
    <property type="entry name" value="Glyco_trans_2-like"/>
</dbReference>
<accession>I0IFD4</accession>
<dbReference type="GO" id="GO:0005975">
    <property type="term" value="P:carbohydrate metabolic process"/>
    <property type="evidence" value="ECO:0007669"/>
    <property type="project" value="InterPro"/>
</dbReference>
<sequence length="627" mass="68164">MPQDSLPPRPPDAADAGPPHLLSIALEDYFDARPFHQLISERHRRRLESRIPAQTDRVLALLDRIGARATFFSLGRLAETHGPTLRRVAAAGHEVAARDWDPSPLLPAASEDDAAVHERLGAGARRSRLALAEASGTAVCGFRVARGRFGVRGLGTLEAIAAAGFAYDSSFYPSLRDGRTRPLARFPFVYESARGPLVEMPVSTWGPRRLTVPLGGGNVFRQMPGRGVEWMLRDYASRYTSPLNLYFHVWEFDEQLPRLGVGSRLTRIRRYRNLAAVQPLLTRLAKRHRFISIRDYLCGDDAPEAERAAFRRAGERVAGAPCAAASTDRRLLQGSGPAETPAPLPAAVPEPEAPDSGGSGGSGDDLPPLTLVVPCYAEAAVLGYTAEALGELEAALQPRALRVIFVDDASPDNTAAELERRFGGRAGWSVLRHPQNRGVAAAILTGLRAAETDLVASMDCDCTYDPMLFAEMIPRFEEARRRDDQVAVLTASPYHPEGAVLHVPAWRLGLSRGLSAAYRRLLDAPLYTFTACVRIYHGPAVAGLTLRHGGFLGIAEVVVELDRRGFRILEQPATLESRLLGTSKMRTLRTIRAHLGLLRRVAGLRLRGRYRVGDRGPGVAGAEPAGG</sequence>
<evidence type="ECO:0000259" key="3">
    <source>
        <dbReference type="Pfam" id="PF01522"/>
    </source>
</evidence>
<dbReference type="EMBL" id="AP012338">
    <property type="protein sequence ID" value="BAM03972.1"/>
    <property type="molecule type" value="Genomic_DNA"/>
</dbReference>
<dbReference type="PANTHER" id="PTHR48090">
    <property type="entry name" value="UNDECAPRENYL-PHOSPHATE 4-DEOXY-4-FORMAMIDO-L-ARABINOSE TRANSFERASE-RELATED"/>
    <property type="match status" value="1"/>
</dbReference>
<dbReference type="InterPro" id="IPR050256">
    <property type="entry name" value="Glycosyltransferase_2"/>
</dbReference>
<keyword evidence="5" id="KW-0808">Transferase</keyword>
<dbReference type="eggNOG" id="COG0726">
    <property type="taxonomic scope" value="Bacteria"/>
</dbReference>
<dbReference type="AlphaFoldDB" id="I0IFD4"/>
<dbReference type="GO" id="GO:0016740">
    <property type="term" value="F:transferase activity"/>
    <property type="evidence" value="ECO:0007669"/>
    <property type="project" value="UniProtKB-KW"/>
</dbReference>
<dbReference type="KEGG" id="phm:PSMK_18130"/>